<evidence type="ECO:0000259" key="9">
    <source>
        <dbReference type="Pfam" id="PF20258"/>
    </source>
</evidence>
<evidence type="ECO:0000256" key="2">
    <source>
        <dbReference type="ARBA" id="ARBA00022555"/>
    </source>
</evidence>
<feature type="domain" description="tRNA-specific 2-thiouridylase MnmA-like central" evidence="10">
    <location>
        <begin position="99"/>
        <end position="161"/>
    </location>
</feature>
<reference evidence="11" key="1">
    <citation type="journal article" date="2014" name="Front. Microbiol.">
        <title>High frequency of phylogenetically diverse reductive dehalogenase-homologous genes in deep subseafloor sedimentary metagenomes.</title>
        <authorList>
            <person name="Kawai M."/>
            <person name="Futagami T."/>
            <person name="Toyoda A."/>
            <person name="Takaki Y."/>
            <person name="Nishi S."/>
            <person name="Hori S."/>
            <person name="Arai W."/>
            <person name="Tsubouchi T."/>
            <person name="Morono Y."/>
            <person name="Uchiyama I."/>
            <person name="Ito T."/>
            <person name="Fujiyama A."/>
            <person name="Inagaki F."/>
            <person name="Takami H."/>
        </authorList>
    </citation>
    <scope>NUCLEOTIDE SEQUENCE</scope>
    <source>
        <strain evidence="11">Expedition CK06-06</strain>
    </source>
</reference>
<dbReference type="GO" id="GO:0000049">
    <property type="term" value="F:tRNA binding"/>
    <property type="evidence" value="ECO:0007669"/>
    <property type="project" value="UniProtKB-KW"/>
</dbReference>
<evidence type="ECO:0000256" key="8">
    <source>
        <dbReference type="ARBA" id="ARBA00023157"/>
    </source>
</evidence>
<keyword evidence="7" id="KW-0694">RNA-binding</keyword>
<dbReference type="InterPro" id="IPR014729">
    <property type="entry name" value="Rossmann-like_a/b/a_fold"/>
</dbReference>
<protein>
    <recommendedName>
        <fullName evidence="12">tRNA-specific 2-thiouridylase MnmA</fullName>
    </recommendedName>
</protein>
<dbReference type="FunFam" id="2.40.30.10:FF:000023">
    <property type="entry name" value="tRNA-specific 2-thiouridylase MnmA"/>
    <property type="match status" value="1"/>
</dbReference>
<dbReference type="Gene3D" id="2.30.30.280">
    <property type="entry name" value="Adenine nucleotide alpha hydrolases-like domains"/>
    <property type="match status" value="1"/>
</dbReference>
<dbReference type="Gene3D" id="3.40.50.620">
    <property type="entry name" value="HUPs"/>
    <property type="match status" value="1"/>
</dbReference>
<dbReference type="AlphaFoldDB" id="X1DN24"/>
<dbReference type="InterPro" id="IPR023382">
    <property type="entry name" value="MnmA-like_central_sf"/>
</dbReference>
<evidence type="ECO:0000256" key="3">
    <source>
        <dbReference type="ARBA" id="ARBA00022679"/>
    </source>
</evidence>
<organism evidence="11">
    <name type="scientific">marine sediment metagenome</name>
    <dbReference type="NCBI Taxonomy" id="412755"/>
    <lineage>
        <taxon>unclassified sequences</taxon>
        <taxon>metagenomes</taxon>
        <taxon>ecological metagenomes</taxon>
    </lineage>
</organism>
<evidence type="ECO:0000256" key="4">
    <source>
        <dbReference type="ARBA" id="ARBA00022694"/>
    </source>
</evidence>
<feature type="domain" description="tRNA-specific 2-thiouridylase MnmA-like C-terminal" evidence="9">
    <location>
        <begin position="169"/>
        <end position="244"/>
    </location>
</feature>
<gene>
    <name evidence="11" type="ORF">S03H2_01685</name>
</gene>
<keyword evidence="8" id="KW-1015">Disulfide bond</keyword>
<dbReference type="SUPFAM" id="SSF52402">
    <property type="entry name" value="Adenine nucleotide alpha hydrolases-like"/>
    <property type="match status" value="1"/>
</dbReference>
<keyword evidence="1" id="KW-0963">Cytoplasm</keyword>
<dbReference type="Pfam" id="PF20259">
    <property type="entry name" value="tRNA_Me_trans_M"/>
    <property type="match status" value="1"/>
</dbReference>
<accession>X1DN24</accession>
<dbReference type="PANTHER" id="PTHR11933">
    <property type="entry name" value="TRNA 5-METHYLAMINOMETHYL-2-THIOURIDYLATE -METHYLTRANSFERASE"/>
    <property type="match status" value="1"/>
</dbReference>
<dbReference type="GO" id="GO:0005524">
    <property type="term" value="F:ATP binding"/>
    <property type="evidence" value="ECO:0007669"/>
    <property type="project" value="UniProtKB-KW"/>
</dbReference>
<evidence type="ECO:0000256" key="5">
    <source>
        <dbReference type="ARBA" id="ARBA00022741"/>
    </source>
</evidence>
<evidence type="ECO:0000256" key="1">
    <source>
        <dbReference type="ARBA" id="ARBA00022490"/>
    </source>
</evidence>
<dbReference type="InterPro" id="IPR004506">
    <property type="entry name" value="MnmA-like"/>
</dbReference>
<dbReference type="Pfam" id="PF20258">
    <property type="entry name" value="tRNA_Me_trans_C"/>
    <property type="match status" value="1"/>
</dbReference>
<dbReference type="FunFam" id="2.30.30.280:FF:000001">
    <property type="entry name" value="tRNA-specific 2-thiouridylase MnmA"/>
    <property type="match status" value="1"/>
</dbReference>
<keyword evidence="6" id="KW-0067">ATP-binding</keyword>
<dbReference type="InterPro" id="IPR046885">
    <property type="entry name" value="MnmA-like_C"/>
</dbReference>
<evidence type="ECO:0000259" key="10">
    <source>
        <dbReference type="Pfam" id="PF20259"/>
    </source>
</evidence>
<dbReference type="GO" id="GO:0002143">
    <property type="term" value="P:tRNA wobble position uridine thiolation"/>
    <property type="evidence" value="ECO:0007669"/>
    <property type="project" value="TreeGrafter"/>
</dbReference>
<evidence type="ECO:0000313" key="11">
    <source>
        <dbReference type="EMBL" id="GAH21567.1"/>
    </source>
</evidence>
<evidence type="ECO:0008006" key="12">
    <source>
        <dbReference type="Google" id="ProtNLM"/>
    </source>
</evidence>
<keyword evidence="2" id="KW-0820">tRNA-binding</keyword>
<proteinExistence type="predicted"/>
<dbReference type="NCBIfam" id="NF001138">
    <property type="entry name" value="PRK00143.1"/>
    <property type="match status" value="1"/>
</dbReference>
<keyword evidence="5" id="KW-0547">Nucleotide-binding</keyword>
<name>X1DN24_9ZZZZ</name>
<keyword evidence="4" id="KW-0819">tRNA processing</keyword>
<evidence type="ECO:0000256" key="7">
    <source>
        <dbReference type="ARBA" id="ARBA00022884"/>
    </source>
</evidence>
<dbReference type="EMBL" id="BARU01000512">
    <property type="protein sequence ID" value="GAH21567.1"/>
    <property type="molecule type" value="Genomic_DNA"/>
</dbReference>
<dbReference type="PANTHER" id="PTHR11933:SF5">
    <property type="entry name" value="MITOCHONDRIAL TRNA-SPECIFIC 2-THIOURIDYLASE 1"/>
    <property type="match status" value="1"/>
</dbReference>
<dbReference type="GO" id="GO:0016783">
    <property type="term" value="F:sulfurtransferase activity"/>
    <property type="evidence" value="ECO:0007669"/>
    <property type="project" value="InterPro"/>
</dbReference>
<evidence type="ECO:0000256" key="6">
    <source>
        <dbReference type="ARBA" id="ARBA00022840"/>
    </source>
</evidence>
<dbReference type="Gene3D" id="2.40.30.10">
    <property type="entry name" value="Translation factors"/>
    <property type="match status" value="1"/>
</dbReference>
<comment type="caution">
    <text evidence="11">The sequence shown here is derived from an EMBL/GenBank/DDBJ whole genome shotgun (WGS) entry which is preliminary data.</text>
</comment>
<dbReference type="CDD" id="cd01998">
    <property type="entry name" value="MnmA_TRMU-like"/>
    <property type="match status" value="1"/>
</dbReference>
<dbReference type="Pfam" id="PF03054">
    <property type="entry name" value="tRNA_Me_trans"/>
    <property type="match status" value="1"/>
</dbReference>
<sequence length="256" mass="29130">MKKLKAFEADYLATGHHARVEYDTRSERYFLKKGKDKKKDQSYFLYPLTQKQLSRILMPIGNFTKEEVREKAQKLGLSVAQRHESQEICFIPDNDYVRFLRQRIPSAFRPGPIVDRENRVLGKHKGIAHFTIGQRKGMGIAASQPLYVLSMQSDKNTIVVGPSNQLYEKTLLASQMNLISKAKITKPLNVGAKIRYKHREAKAFLSPQDTDQILVEFEKPQRAITPGQAVVFYDRNVVVGGGIIHKSGEKNLDKTA</sequence>
<keyword evidence="3" id="KW-0808">Transferase</keyword>
<dbReference type="InterPro" id="IPR046884">
    <property type="entry name" value="MnmA-like_central"/>
</dbReference>